<reference evidence="2 3" key="1">
    <citation type="journal article" date="2009" name="J. Bacteriol.">
        <title>Genome sequences of three Agrobacterium biovars help elucidate the evolution of multichromosome genomes in bacteria.</title>
        <authorList>
            <person name="Slater S.C."/>
            <person name="Goldman B.S."/>
            <person name="Goodner B."/>
            <person name="Setubal J.C."/>
            <person name="Farrand S.K."/>
            <person name="Nester E.W."/>
            <person name="Burr T.J."/>
            <person name="Banta L."/>
            <person name="Dickerman A.W."/>
            <person name="Paulsen I."/>
            <person name="Otten L."/>
            <person name="Suen G."/>
            <person name="Welch R."/>
            <person name="Almeida N.F."/>
            <person name="Arnold F."/>
            <person name="Burton O.T."/>
            <person name="Du Z."/>
            <person name="Ewing A."/>
            <person name="Godsy E."/>
            <person name="Heisel S."/>
            <person name="Houmiel K.L."/>
            <person name="Jhaveri J."/>
            <person name="Lu J."/>
            <person name="Miller N.M."/>
            <person name="Norton S."/>
            <person name="Chen Q."/>
            <person name="Phoolcharoen W."/>
            <person name="Ohlin V."/>
            <person name="Ondrusek D."/>
            <person name="Pride N."/>
            <person name="Stricklin S.L."/>
            <person name="Sun J."/>
            <person name="Wheeler C."/>
            <person name="Wilson L."/>
            <person name="Zhu H."/>
            <person name="Wood D.W."/>
        </authorList>
    </citation>
    <scope>NUCLEOTIDE SEQUENCE [LARGE SCALE GENOMIC DNA]</scope>
    <source>
        <strain evidence="3">S4 / ATCC BAA-846</strain>
    </source>
</reference>
<dbReference type="AlphaFoldDB" id="B9K2S1"/>
<dbReference type="STRING" id="311402.Avi_6184"/>
<dbReference type="HOGENOM" id="CLU_033789_0_1_5"/>
<dbReference type="eggNOG" id="COG4695">
    <property type="taxonomic scope" value="Bacteria"/>
</dbReference>
<dbReference type="KEGG" id="avi:Avi_6184"/>
<dbReference type="InterPro" id="IPR006944">
    <property type="entry name" value="Phage/GTA_portal"/>
</dbReference>
<dbReference type="RefSeq" id="WP_012654411.1">
    <property type="nucleotide sequence ID" value="NC_011988.1"/>
</dbReference>
<keyword evidence="3" id="KW-1185">Reference proteome</keyword>
<gene>
    <name evidence="2" type="ordered locus">Avi_6184</name>
</gene>
<sequence>MGWLRALGGVVSGQPKAATQSDSGGRQYSANDPRLLEAIRSAVNGAPSADLMRNGAINRAVRLHCESIGMLPLHLMYQDKDKGKAKEHPLFSILHRKPNNWQTAYEFKRLMQSQLLRRGVAYAQIVRSSGRIIQLQPLAKFQVVAKQNADWSITYELTNRNGAKVTLAQNEVLAIRDLDLEDGVVGGSRVDQARDSALMTATIKQAVKKLFDNNMQLGGALSTPNKLSPEARGFLKASMAERTGAENAGKWLLLEEDLKATQFENSLGDNQQVENLHFQIEEIARIMGTPRPLLMMDETAWGSGIEALGLFFIQYCLSAQFTNWEQAISRDCLTEKEQEEYVPKFNEGALLRGSMKDQAEFFTKALGSGGGRAWMTQDEIRGLQDLPAHGGEADVLPQPTTSNTGAANVPANPA</sequence>
<evidence type="ECO:0000313" key="3">
    <source>
        <dbReference type="Proteomes" id="UP000001596"/>
    </source>
</evidence>
<proteinExistence type="predicted"/>
<accession>B9K2S1</accession>
<protein>
    <submittedName>
        <fullName evidence="2">Portal protein</fullName>
    </submittedName>
</protein>
<name>B9K2S1_ALLAM</name>
<evidence type="ECO:0000256" key="1">
    <source>
        <dbReference type="SAM" id="MobiDB-lite"/>
    </source>
</evidence>
<dbReference type="Proteomes" id="UP000001596">
    <property type="component" value="Chromosome 2"/>
</dbReference>
<feature type="region of interest" description="Disordered" evidence="1">
    <location>
        <begin position="387"/>
        <end position="414"/>
    </location>
</feature>
<dbReference type="InterPro" id="IPR006427">
    <property type="entry name" value="Portal_HK97"/>
</dbReference>
<organism evidence="2 3">
    <name type="scientific">Allorhizobium ampelinum (strain ATCC BAA-846 / DSM 112012 / S4)</name>
    <name type="common">Agrobacterium vitis (strain S4)</name>
    <dbReference type="NCBI Taxonomy" id="311402"/>
    <lineage>
        <taxon>Bacteria</taxon>
        <taxon>Pseudomonadati</taxon>
        <taxon>Pseudomonadota</taxon>
        <taxon>Alphaproteobacteria</taxon>
        <taxon>Hyphomicrobiales</taxon>
        <taxon>Rhizobiaceae</taxon>
        <taxon>Rhizobium/Agrobacterium group</taxon>
        <taxon>Allorhizobium</taxon>
        <taxon>Allorhizobium ampelinum</taxon>
    </lineage>
</organism>
<dbReference type="Pfam" id="PF04860">
    <property type="entry name" value="Phage_portal"/>
    <property type="match status" value="1"/>
</dbReference>
<evidence type="ECO:0000313" key="2">
    <source>
        <dbReference type="EMBL" id="ACM39169.1"/>
    </source>
</evidence>
<dbReference type="EMBL" id="CP000634">
    <property type="protein sequence ID" value="ACM39169.1"/>
    <property type="molecule type" value="Genomic_DNA"/>
</dbReference>
<dbReference type="NCBIfam" id="TIGR01537">
    <property type="entry name" value="portal_HK97"/>
    <property type="match status" value="1"/>
</dbReference>